<dbReference type="EMBL" id="CAXIEN010000196">
    <property type="protein sequence ID" value="CAL1285827.1"/>
    <property type="molecule type" value="Genomic_DNA"/>
</dbReference>
<keyword evidence="2" id="KW-1185">Reference proteome</keyword>
<gene>
    <name evidence="1" type="ORF">LARSCL_LOCUS13943</name>
</gene>
<proteinExistence type="predicted"/>
<protein>
    <submittedName>
        <fullName evidence="1">Uncharacterized protein</fullName>
    </submittedName>
</protein>
<comment type="caution">
    <text evidence="1">The sequence shown here is derived from an EMBL/GenBank/DDBJ whole genome shotgun (WGS) entry which is preliminary data.</text>
</comment>
<evidence type="ECO:0000313" key="1">
    <source>
        <dbReference type="EMBL" id="CAL1285827.1"/>
    </source>
</evidence>
<reference evidence="1 2" key="1">
    <citation type="submission" date="2024-04" db="EMBL/GenBank/DDBJ databases">
        <authorList>
            <person name="Rising A."/>
            <person name="Reimegard J."/>
            <person name="Sonavane S."/>
            <person name="Akerstrom W."/>
            <person name="Nylinder S."/>
            <person name="Hedman E."/>
            <person name="Kallberg Y."/>
        </authorList>
    </citation>
    <scope>NUCLEOTIDE SEQUENCE [LARGE SCALE GENOMIC DNA]</scope>
</reference>
<organism evidence="1 2">
    <name type="scientific">Larinioides sclopetarius</name>
    <dbReference type="NCBI Taxonomy" id="280406"/>
    <lineage>
        <taxon>Eukaryota</taxon>
        <taxon>Metazoa</taxon>
        <taxon>Ecdysozoa</taxon>
        <taxon>Arthropoda</taxon>
        <taxon>Chelicerata</taxon>
        <taxon>Arachnida</taxon>
        <taxon>Araneae</taxon>
        <taxon>Araneomorphae</taxon>
        <taxon>Entelegynae</taxon>
        <taxon>Araneoidea</taxon>
        <taxon>Araneidae</taxon>
        <taxon>Larinioides</taxon>
    </lineage>
</organism>
<dbReference type="Proteomes" id="UP001497382">
    <property type="component" value="Unassembled WGS sequence"/>
</dbReference>
<evidence type="ECO:0000313" key="2">
    <source>
        <dbReference type="Proteomes" id="UP001497382"/>
    </source>
</evidence>
<dbReference type="AlphaFoldDB" id="A0AAV2AQ32"/>
<name>A0AAV2AQ32_9ARAC</name>
<accession>A0AAV2AQ32</accession>
<sequence length="47" mass="5504">MRCILNSRHRTFLQFFTRKFRPAEVHFCAPVVTIPLSSRYHQKVAGG</sequence>